<dbReference type="Proteomes" id="UP000807504">
    <property type="component" value="Unassembled WGS sequence"/>
</dbReference>
<evidence type="ECO:0000313" key="2">
    <source>
        <dbReference type="Proteomes" id="UP000807504"/>
    </source>
</evidence>
<reference evidence="1" key="2">
    <citation type="submission" date="2020-06" db="EMBL/GenBank/DDBJ databases">
        <authorList>
            <person name="Sheffer M."/>
        </authorList>
    </citation>
    <scope>NUCLEOTIDE SEQUENCE</scope>
</reference>
<keyword evidence="2" id="KW-1185">Reference proteome</keyword>
<gene>
    <name evidence="1" type="ORF">HNY73_010750</name>
</gene>
<protein>
    <submittedName>
        <fullName evidence="1">Uncharacterized protein</fullName>
    </submittedName>
</protein>
<evidence type="ECO:0000313" key="1">
    <source>
        <dbReference type="EMBL" id="KAF8785176.1"/>
    </source>
</evidence>
<organism evidence="1 2">
    <name type="scientific">Argiope bruennichi</name>
    <name type="common">Wasp spider</name>
    <name type="synonym">Aranea bruennichi</name>
    <dbReference type="NCBI Taxonomy" id="94029"/>
    <lineage>
        <taxon>Eukaryota</taxon>
        <taxon>Metazoa</taxon>
        <taxon>Ecdysozoa</taxon>
        <taxon>Arthropoda</taxon>
        <taxon>Chelicerata</taxon>
        <taxon>Arachnida</taxon>
        <taxon>Araneae</taxon>
        <taxon>Araneomorphae</taxon>
        <taxon>Entelegynae</taxon>
        <taxon>Araneoidea</taxon>
        <taxon>Araneidae</taxon>
        <taxon>Argiope</taxon>
    </lineage>
</organism>
<dbReference type="EMBL" id="JABXBU010000030">
    <property type="protein sequence ID" value="KAF8785176.1"/>
    <property type="molecule type" value="Genomic_DNA"/>
</dbReference>
<proteinExistence type="predicted"/>
<accession>A0A8T0F1Z8</accession>
<dbReference type="AlphaFoldDB" id="A0A8T0F1Z8"/>
<reference evidence="1" key="1">
    <citation type="journal article" date="2020" name="bioRxiv">
        <title>Chromosome-level reference genome of the European wasp spider Argiope bruennichi: a resource for studies on range expansion and evolutionary adaptation.</title>
        <authorList>
            <person name="Sheffer M.M."/>
            <person name="Hoppe A."/>
            <person name="Krehenwinkel H."/>
            <person name="Uhl G."/>
            <person name="Kuss A.W."/>
            <person name="Jensen L."/>
            <person name="Jensen C."/>
            <person name="Gillespie R.G."/>
            <person name="Hoff K.J."/>
            <person name="Prost S."/>
        </authorList>
    </citation>
    <scope>NUCLEOTIDE SEQUENCE</scope>
</reference>
<name>A0A8T0F1Z8_ARGBR</name>
<comment type="caution">
    <text evidence="1">The sequence shown here is derived from an EMBL/GenBank/DDBJ whole genome shotgun (WGS) entry which is preliminary data.</text>
</comment>
<sequence>MQTIFLENCFHVNFLRSKIEKFPLSGHKTPWIQLCAWKIRRLPLVIKGVVGLNCLGPLTRLQSLVGSRPGRCSLSFPTPDLRYLSCMEAHY</sequence>